<comment type="caution">
    <text evidence="2">The sequence shown here is derived from an EMBL/GenBank/DDBJ whole genome shotgun (WGS) entry which is preliminary data.</text>
</comment>
<feature type="compositionally biased region" description="Pro residues" evidence="1">
    <location>
        <begin position="98"/>
        <end position="110"/>
    </location>
</feature>
<feature type="compositionally biased region" description="Polar residues" evidence="1">
    <location>
        <begin position="146"/>
        <end position="157"/>
    </location>
</feature>
<feature type="region of interest" description="Disordered" evidence="1">
    <location>
        <begin position="89"/>
        <end position="180"/>
    </location>
</feature>
<dbReference type="GeneID" id="40320307"/>
<reference evidence="2 3" key="1">
    <citation type="journal article" date="2018" name="BMC Genomics">
        <title>Genomic comparison of Trypanosoma conorhini and Trypanosoma rangeli to Trypanosoma cruzi strains of high and low virulence.</title>
        <authorList>
            <person name="Bradwell K.R."/>
            <person name="Koparde V.N."/>
            <person name="Matveyev A.V."/>
            <person name="Serrano M.G."/>
            <person name="Alves J.M."/>
            <person name="Parikh H."/>
            <person name="Huang B."/>
            <person name="Lee V."/>
            <person name="Espinosa-Alvarez O."/>
            <person name="Ortiz P.A."/>
            <person name="Costa-Martins A.G."/>
            <person name="Teixeira M.M."/>
            <person name="Buck G.A."/>
        </authorList>
    </citation>
    <scope>NUCLEOTIDE SEQUENCE [LARGE SCALE GENOMIC DNA]</scope>
    <source>
        <strain evidence="2 3">025E</strain>
    </source>
</reference>
<feature type="region of interest" description="Disordered" evidence="1">
    <location>
        <begin position="211"/>
        <end position="250"/>
    </location>
</feature>
<evidence type="ECO:0000313" key="3">
    <source>
        <dbReference type="Proteomes" id="UP000284403"/>
    </source>
</evidence>
<keyword evidence="3" id="KW-1185">Reference proteome</keyword>
<name>A0A422NZS8_9TRYP</name>
<dbReference type="RefSeq" id="XP_029226319.1">
    <property type="nucleotide sequence ID" value="XM_029373571.1"/>
</dbReference>
<dbReference type="Proteomes" id="UP000284403">
    <property type="component" value="Unassembled WGS sequence"/>
</dbReference>
<evidence type="ECO:0000313" key="2">
    <source>
        <dbReference type="EMBL" id="RNF11012.1"/>
    </source>
</evidence>
<proteinExistence type="predicted"/>
<organism evidence="2 3">
    <name type="scientific">Trypanosoma conorhini</name>
    <dbReference type="NCBI Taxonomy" id="83891"/>
    <lineage>
        <taxon>Eukaryota</taxon>
        <taxon>Discoba</taxon>
        <taxon>Euglenozoa</taxon>
        <taxon>Kinetoplastea</taxon>
        <taxon>Metakinetoplastina</taxon>
        <taxon>Trypanosomatida</taxon>
        <taxon>Trypanosomatidae</taxon>
        <taxon>Trypanosoma</taxon>
    </lineage>
</organism>
<feature type="compositionally biased region" description="Basic and acidic residues" evidence="1">
    <location>
        <begin position="163"/>
        <end position="172"/>
    </location>
</feature>
<evidence type="ECO:0000256" key="1">
    <source>
        <dbReference type="SAM" id="MobiDB-lite"/>
    </source>
</evidence>
<sequence length="433" mass="47011">MLQAEVHPVEHVRIGKHVFPIYSHPLLRRKLKDEALLEQEIERRLHNPRLLHAVNEVVEQLLREGVTGGVSEDMVADHLEAVLGRLDNYFSDSEPAGTAPPPPNRPPPGDNRPDVLPAVRLPPPPPPPSFSVRRVFSSTSRDRATPSAQAPSTQQRGPQAAREPQRALTAERDAEEDADGELGPLALVGLSRRHLFPSHAARAEEACEVDPLPSFLPESSAASPRPRGGKGEQQKPKLHPPRQCSREAPPEWRSAVRSLFYSLLSLHLQESGGVRPEEMDLRGGAPGPLRLQGSELSALSPQAFRALDVTLDGNSSAIHCRRPPAPSILQRSHAQRAKMPMGAEPTALRRRVMATLAQSQPTTCVEKRRLPATGASLGHAWGGVEPSASLRPAGGSGQLDLPGDTTRSRVLASILENIDAQRRSARGTVNVQR</sequence>
<accession>A0A422NZS8</accession>
<feature type="compositionally biased region" description="Low complexity" evidence="1">
    <location>
        <begin position="130"/>
        <end position="139"/>
    </location>
</feature>
<dbReference type="AlphaFoldDB" id="A0A422NZS8"/>
<gene>
    <name evidence="2" type="ORF">Tco025E_06696</name>
</gene>
<protein>
    <submittedName>
        <fullName evidence="2">Putative DNA mismatch repair protein MSH2</fullName>
    </submittedName>
</protein>
<dbReference type="EMBL" id="MKKU01000469">
    <property type="protein sequence ID" value="RNF11012.1"/>
    <property type="molecule type" value="Genomic_DNA"/>
</dbReference>
<dbReference type="OrthoDB" id="248027at2759"/>
<feature type="compositionally biased region" description="Pro residues" evidence="1">
    <location>
        <begin position="120"/>
        <end position="129"/>
    </location>
</feature>